<feature type="domain" description="N-acetyltransferase" evidence="2">
    <location>
        <begin position="24"/>
        <end position="189"/>
    </location>
</feature>
<dbReference type="SUPFAM" id="SSF55729">
    <property type="entry name" value="Acyl-CoA N-acyltransferases (Nat)"/>
    <property type="match status" value="1"/>
</dbReference>
<dbReference type="RefSeq" id="WP_121278025.1">
    <property type="nucleotide sequence ID" value="NZ_RBZV01000004.1"/>
</dbReference>
<dbReference type="Pfam" id="PF00583">
    <property type="entry name" value="Acetyltransf_1"/>
    <property type="match status" value="1"/>
</dbReference>
<dbReference type="GO" id="GO:0008080">
    <property type="term" value="F:N-acetyltransferase activity"/>
    <property type="evidence" value="ECO:0007669"/>
    <property type="project" value="InterPro"/>
</dbReference>
<dbReference type="CDD" id="cd04301">
    <property type="entry name" value="NAT_SF"/>
    <property type="match status" value="1"/>
</dbReference>
<dbReference type="EMBL" id="RBZV01000004">
    <property type="protein sequence ID" value="RKP48174.1"/>
    <property type="molecule type" value="Genomic_DNA"/>
</dbReference>
<dbReference type="AlphaFoldDB" id="A0A494XJB5"/>
<dbReference type="Proteomes" id="UP000280434">
    <property type="component" value="Unassembled WGS sequence"/>
</dbReference>
<keyword evidence="1 3" id="KW-0808">Transferase</keyword>
<evidence type="ECO:0000259" key="2">
    <source>
        <dbReference type="PROSITE" id="PS51186"/>
    </source>
</evidence>
<dbReference type="InterPro" id="IPR000182">
    <property type="entry name" value="GNAT_dom"/>
</dbReference>
<keyword evidence="4" id="KW-1185">Reference proteome</keyword>
<dbReference type="Gene3D" id="3.40.630.30">
    <property type="match status" value="1"/>
</dbReference>
<dbReference type="InterPro" id="IPR050769">
    <property type="entry name" value="NAT_camello-type"/>
</dbReference>
<comment type="caution">
    <text evidence="3">The sequence shown here is derived from an EMBL/GenBank/DDBJ whole genome shotgun (WGS) entry which is preliminary data.</text>
</comment>
<accession>A0A494XJB5</accession>
<evidence type="ECO:0000256" key="1">
    <source>
        <dbReference type="ARBA" id="ARBA00022679"/>
    </source>
</evidence>
<dbReference type="PANTHER" id="PTHR13947">
    <property type="entry name" value="GNAT FAMILY N-ACETYLTRANSFERASE"/>
    <property type="match status" value="1"/>
</dbReference>
<dbReference type="PROSITE" id="PS51186">
    <property type="entry name" value="GNAT"/>
    <property type="match status" value="1"/>
</dbReference>
<evidence type="ECO:0000313" key="3">
    <source>
        <dbReference type="EMBL" id="RKP48174.1"/>
    </source>
</evidence>
<sequence length="213" mass="23427">MPKQVSRTARCAREATHRRAVSRVVLRRFDPARDSYDRLTTLLHRAFAPLVAMGFNCKSASQPPDVTQARAQAGECFVAVCDGQVVGTLTLCARKPDSPCTYYRNSDVATIHQFGIDPRWQSRGIGKALLAFAERWAAMHGFARLALDTPHSAAHLVSFYLRRGFRLVDVVRFAGRCYESAVLSKPSIASAPLAEIASDTRPRYALPSTACTA</sequence>
<evidence type="ECO:0000313" key="4">
    <source>
        <dbReference type="Proteomes" id="UP000280434"/>
    </source>
</evidence>
<protein>
    <submittedName>
        <fullName evidence="3">GNAT family N-acetyltransferase</fullName>
    </submittedName>
</protein>
<reference evidence="3 4" key="1">
    <citation type="submission" date="2018-10" db="EMBL/GenBank/DDBJ databases">
        <title>Paraburkholderia sp. 7MK8-2, isolated from soil.</title>
        <authorList>
            <person name="Gao Z.-H."/>
            <person name="Qiu L.-H."/>
        </authorList>
    </citation>
    <scope>NUCLEOTIDE SEQUENCE [LARGE SCALE GENOMIC DNA]</scope>
    <source>
        <strain evidence="3 4">7MK8-2</strain>
    </source>
</reference>
<dbReference type="OrthoDB" id="9796381at2"/>
<dbReference type="PANTHER" id="PTHR13947:SF37">
    <property type="entry name" value="LD18367P"/>
    <property type="match status" value="1"/>
</dbReference>
<gene>
    <name evidence="3" type="ORF">D7S89_12570</name>
</gene>
<organism evidence="3 4">
    <name type="scientific">Trinickia fusca</name>
    <dbReference type="NCBI Taxonomy" id="2419777"/>
    <lineage>
        <taxon>Bacteria</taxon>
        <taxon>Pseudomonadati</taxon>
        <taxon>Pseudomonadota</taxon>
        <taxon>Betaproteobacteria</taxon>
        <taxon>Burkholderiales</taxon>
        <taxon>Burkholderiaceae</taxon>
        <taxon>Trinickia</taxon>
    </lineage>
</organism>
<name>A0A494XJB5_9BURK</name>
<proteinExistence type="predicted"/>
<dbReference type="InterPro" id="IPR016181">
    <property type="entry name" value="Acyl_CoA_acyltransferase"/>
</dbReference>